<reference evidence="1" key="1">
    <citation type="submission" date="2019-10" db="EMBL/GenBank/DDBJ databases">
        <title>The sequence and de novo assembly of the wild yak genome.</title>
        <authorList>
            <person name="Liu Y."/>
        </authorList>
    </citation>
    <scope>NUCLEOTIDE SEQUENCE [LARGE SCALE GENOMIC DNA]</scope>
    <source>
        <strain evidence="1">WY2019</strain>
    </source>
</reference>
<keyword evidence="2" id="KW-1185">Reference proteome</keyword>
<comment type="caution">
    <text evidence="1">The sequence shown here is derived from an EMBL/GenBank/DDBJ whole genome shotgun (WGS) entry which is preliminary data.</text>
</comment>
<dbReference type="EMBL" id="VBQZ03000048">
    <property type="protein sequence ID" value="MXQ88746.1"/>
    <property type="molecule type" value="Genomic_DNA"/>
</dbReference>
<evidence type="ECO:0000313" key="2">
    <source>
        <dbReference type="Proteomes" id="UP000322234"/>
    </source>
</evidence>
<name>A0A6B0RL75_9CETA</name>
<evidence type="ECO:0000313" key="1">
    <source>
        <dbReference type="EMBL" id="MXQ88746.1"/>
    </source>
</evidence>
<proteinExistence type="predicted"/>
<dbReference type="AlphaFoldDB" id="A0A6B0RL75"/>
<accession>A0A6B0RL75</accession>
<gene>
    <name evidence="1" type="ORF">E5288_WYG003393</name>
</gene>
<organism evidence="1 2">
    <name type="scientific">Bos mutus</name>
    <name type="common">wild yak</name>
    <dbReference type="NCBI Taxonomy" id="72004"/>
    <lineage>
        <taxon>Eukaryota</taxon>
        <taxon>Metazoa</taxon>
        <taxon>Chordata</taxon>
        <taxon>Craniata</taxon>
        <taxon>Vertebrata</taxon>
        <taxon>Euteleostomi</taxon>
        <taxon>Mammalia</taxon>
        <taxon>Eutheria</taxon>
        <taxon>Laurasiatheria</taxon>
        <taxon>Artiodactyla</taxon>
        <taxon>Ruminantia</taxon>
        <taxon>Pecora</taxon>
        <taxon>Bovidae</taxon>
        <taxon>Bovinae</taxon>
        <taxon>Bos</taxon>
    </lineage>
</organism>
<protein>
    <submittedName>
        <fullName evidence="1">Uncharacterized protein</fullName>
    </submittedName>
</protein>
<dbReference type="Proteomes" id="UP000322234">
    <property type="component" value="Unassembled WGS sequence"/>
</dbReference>
<sequence length="93" mass="10438">MKAEPRSVFQDHQIGETDPLELKTYLVQMASPRFEKSFKSVRNQGYGVLLPDSSEKETNTQISLILANLVLYEHEAASSQGFHSQKQEDPGGQ</sequence>